<name>A0AA45WJI3_9BACL</name>
<keyword evidence="1" id="KW-0472">Membrane</keyword>
<dbReference type="EMBL" id="FXTU01000001">
    <property type="protein sequence ID" value="SMP03154.1"/>
    <property type="molecule type" value="Genomic_DNA"/>
</dbReference>
<proteinExistence type="predicted"/>
<organism evidence="2 3">
    <name type="scientific">Laceyella tengchongensis</name>
    <dbReference type="NCBI Taxonomy" id="574699"/>
    <lineage>
        <taxon>Bacteria</taxon>
        <taxon>Bacillati</taxon>
        <taxon>Bacillota</taxon>
        <taxon>Bacilli</taxon>
        <taxon>Bacillales</taxon>
        <taxon>Thermoactinomycetaceae</taxon>
        <taxon>Laceyella</taxon>
    </lineage>
</organism>
<reference evidence="2" key="1">
    <citation type="submission" date="2017-05" db="EMBL/GenBank/DDBJ databases">
        <authorList>
            <person name="Varghese N."/>
            <person name="Submissions S."/>
        </authorList>
    </citation>
    <scope>NUCLEOTIDE SEQUENCE</scope>
    <source>
        <strain evidence="2">DSM 45262</strain>
    </source>
</reference>
<evidence type="ECO:0000313" key="2">
    <source>
        <dbReference type="EMBL" id="SMP03154.1"/>
    </source>
</evidence>
<evidence type="ECO:0000256" key="1">
    <source>
        <dbReference type="SAM" id="Phobius"/>
    </source>
</evidence>
<accession>A0AA45WJI3</accession>
<keyword evidence="1" id="KW-1133">Transmembrane helix</keyword>
<keyword evidence="3" id="KW-1185">Reference proteome</keyword>
<feature type="transmembrane region" description="Helical" evidence="1">
    <location>
        <begin position="6"/>
        <end position="27"/>
    </location>
</feature>
<comment type="caution">
    <text evidence="2">The sequence shown here is derived from an EMBL/GenBank/DDBJ whole genome shotgun (WGS) entry which is preliminary data.</text>
</comment>
<dbReference type="AlphaFoldDB" id="A0AA45WJI3"/>
<evidence type="ECO:0000313" key="3">
    <source>
        <dbReference type="Proteomes" id="UP001157946"/>
    </source>
</evidence>
<keyword evidence="1" id="KW-0812">Transmembrane</keyword>
<gene>
    <name evidence="2" type="ORF">SAMN06265361_101413</name>
</gene>
<protein>
    <submittedName>
        <fullName evidence="2">Uncharacterized protein</fullName>
    </submittedName>
</protein>
<dbReference type="Proteomes" id="UP001157946">
    <property type="component" value="Unassembled WGS sequence"/>
</dbReference>
<sequence length="75" mass="8882">MAVCTYGLFFFRFIKTFLMFCNLFLIVSWMTIDSRGLDVINEVIEWVLCKIIFINVTKCAFCNLYFVGLVQEIIY</sequence>